<feature type="compositionally biased region" description="Pro residues" evidence="1">
    <location>
        <begin position="122"/>
        <end position="147"/>
    </location>
</feature>
<feature type="compositionally biased region" description="Pro residues" evidence="1">
    <location>
        <begin position="171"/>
        <end position="186"/>
    </location>
</feature>
<sequence length="229" mass="25063">MRSWVPVRCTGGVDRMNGKVIYSRHDERTASFNDPCQNLHHRSHISIANMAPPPPLGSYSPQTPGSRNMSMDFTKGIATEVRYLLAEIGKLRDERRQLQYEIAELMAVKSKFSAGGEYQPDWRPPPPAIEPPPEAPPAIEGAPPPQAKPGWRVVHKKPERKARTTPKAITAPPPPPTPVPEAPKPEAPAWAQWRPNPLLVPTTVNGPPSVPNSPPPRTGLFGPSTPPPK</sequence>
<name>A0A8S0W5H1_CYCAE</name>
<evidence type="ECO:0000313" key="2">
    <source>
        <dbReference type="EMBL" id="CAA7263394.1"/>
    </source>
</evidence>
<accession>A0A8S0W5H1</accession>
<dbReference type="OrthoDB" id="2507336at2759"/>
<keyword evidence="3" id="KW-1185">Reference proteome</keyword>
<feature type="region of interest" description="Disordered" evidence="1">
    <location>
        <begin position="116"/>
        <end position="229"/>
    </location>
</feature>
<feature type="compositionally biased region" description="Pro residues" evidence="1">
    <location>
        <begin position="208"/>
        <end position="217"/>
    </location>
</feature>
<dbReference type="EMBL" id="CACVBS010000039">
    <property type="protein sequence ID" value="CAA7263394.1"/>
    <property type="molecule type" value="Genomic_DNA"/>
</dbReference>
<comment type="caution">
    <text evidence="2">The sequence shown here is derived from an EMBL/GenBank/DDBJ whole genome shotgun (WGS) entry which is preliminary data.</text>
</comment>
<dbReference type="Proteomes" id="UP000467700">
    <property type="component" value="Unassembled WGS sequence"/>
</dbReference>
<evidence type="ECO:0000313" key="3">
    <source>
        <dbReference type="Proteomes" id="UP000467700"/>
    </source>
</evidence>
<gene>
    <name evidence="2" type="ORF">AAE3_LOCUS5537</name>
</gene>
<reference evidence="2 3" key="1">
    <citation type="submission" date="2020-01" db="EMBL/GenBank/DDBJ databases">
        <authorList>
            <person name="Gupta K D."/>
        </authorList>
    </citation>
    <scope>NUCLEOTIDE SEQUENCE [LARGE SCALE GENOMIC DNA]</scope>
</reference>
<feature type="compositionally biased region" description="Basic residues" evidence="1">
    <location>
        <begin position="153"/>
        <end position="164"/>
    </location>
</feature>
<protein>
    <submittedName>
        <fullName evidence="2">Uncharacterized protein</fullName>
    </submittedName>
</protein>
<dbReference type="AlphaFoldDB" id="A0A8S0W5H1"/>
<dbReference type="PRINTS" id="PR01217">
    <property type="entry name" value="PRICHEXTENSN"/>
</dbReference>
<proteinExistence type="predicted"/>
<evidence type="ECO:0000256" key="1">
    <source>
        <dbReference type="SAM" id="MobiDB-lite"/>
    </source>
</evidence>
<organism evidence="2 3">
    <name type="scientific">Cyclocybe aegerita</name>
    <name type="common">Black poplar mushroom</name>
    <name type="synonym">Agrocybe aegerita</name>
    <dbReference type="NCBI Taxonomy" id="1973307"/>
    <lineage>
        <taxon>Eukaryota</taxon>
        <taxon>Fungi</taxon>
        <taxon>Dikarya</taxon>
        <taxon>Basidiomycota</taxon>
        <taxon>Agaricomycotina</taxon>
        <taxon>Agaricomycetes</taxon>
        <taxon>Agaricomycetidae</taxon>
        <taxon>Agaricales</taxon>
        <taxon>Agaricineae</taxon>
        <taxon>Bolbitiaceae</taxon>
        <taxon>Cyclocybe</taxon>
    </lineage>
</organism>